<feature type="region of interest" description="Disordered" evidence="8">
    <location>
        <begin position="359"/>
        <end position="386"/>
    </location>
</feature>
<evidence type="ECO:0000256" key="4">
    <source>
        <dbReference type="ARBA" id="ARBA00022741"/>
    </source>
</evidence>
<proteinExistence type="predicted"/>
<dbReference type="InterPro" id="IPR049511">
    <property type="entry name" value="PGH-like_rpt"/>
</dbReference>
<keyword evidence="3" id="KW-0808">Transferase</keyword>
<dbReference type="GO" id="GO:0005524">
    <property type="term" value="F:ATP binding"/>
    <property type="evidence" value="ECO:0007669"/>
    <property type="project" value="UniProtKB-UniRule"/>
</dbReference>
<dbReference type="RefSeq" id="WP_105329603.1">
    <property type="nucleotide sequence ID" value="NZ_PUHY01000006.1"/>
</dbReference>
<feature type="region of interest" description="Disordered" evidence="8">
    <location>
        <begin position="416"/>
        <end position="444"/>
    </location>
</feature>
<dbReference type="Gene3D" id="3.30.200.20">
    <property type="entry name" value="Phosphorylase Kinase, domain 1"/>
    <property type="match status" value="1"/>
</dbReference>
<dbReference type="FunFam" id="1.10.510.10:FF:000021">
    <property type="entry name" value="Serine/threonine protein kinase"/>
    <property type="match status" value="1"/>
</dbReference>
<gene>
    <name evidence="10" type="ORF">C5Y83_10410</name>
</gene>
<evidence type="ECO:0000256" key="7">
    <source>
        <dbReference type="PROSITE-ProRule" id="PRU10141"/>
    </source>
</evidence>
<name>A0A2S8FVX8_9BACT</name>
<dbReference type="OrthoDB" id="6111975at2"/>
<feature type="binding site" evidence="7">
    <location>
        <position position="131"/>
    </location>
    <ligand>
        <name>ATP</name>
        <dbReference type="ChEBI" id="CHEBI:30616"/>
    </ligand>
</feature>
<dbReference type="EMBL" id="PUHY01000006">
    <property type="protein sequence ID" value="PQO36313.1"/>
    <property type="molecule type" value="Genomic_DNA"/>
</dbReference>
<reference evidence="10 11" key="1">
    <citation type="submission" date="2018-02" db="EMBL/GenBank/DDBJ databases">
        <title>Comparative genomes isolates from brazilian mangrove.</title>
        <authorList>
            <person name="Araujo J.E."/>
            <person name="Taketani R.G."/>
            <person name="Silva M.C.P."/>
            <person name="Loureco M.V."/>
            <person name="Andreote F.D."/>
        </authorList>
    </citation>
    <scope>NUCLEOTIDE SEQUENCE [LARGE SCALE GENOMIC DNA]</scope>
    <source>
        <strain evidence="10 11">Hex-1 MGV</strain>
    </source>
</reference>
<evidence type="ECO:0000256" key="8">
    <source>
        <dbReference type="SAM" id="MobiDB-lite"/>
    </source>
</evidence>
<comment type="caution">
    <text evidence="10">The sequence shown here is derived from an EMBL/GenBank/DDBJ whole genome shotgun (WGS) entry which is preliminary data.</text>
</comment>
<protein>
    <recommendedName>
        <fullName evidence="1">non-specific serine/threonine protein kinase</fullName>
        <ecNumber evidence="1">2.7.11.1</ecNumber>
    </recommendedName>
</protein>
<evidence type="ECO:0000259" key="9">
    <source>
        <dbReference type="PROSITE" id="PS50011"/>
    </source>
</evidence>
<dbReference type="Proteomes" id="UP000238322">
    <property type="component" value="Unassembled WGS sequence"/>
</dbReference>
<evidence type="ECO:0000256" key="6">
    <source>
        <dbReference type="ARBA" id="ARBA00022840"/>
    </source>
</evidence>
<dbReference type="AlphaFoldDB" id="A0A2S8FVX8"/>
<dbReference type="PROSITE" id="PS50011">
    <property type="entry name" value="PROTEIN_KINASE_DOM"/>
    <property type="match status" value="1"/>
</dbReference>
<feature type="compositionally biased region" description="Polar residues" evidence="8">
    <location>
        <begin position="376"/>
        <end position="385"/>
    </location>
</feature>
<dbReference type="InterPro" id="IPR042095">
    <property type="entry name" value="SUMF_sf"/>
</dbReference>
<evidence type="ECO:0000313" key="11">
    <source>
        <dbReference type="Proteomes" id="UP000238322"/>
    </source>
</evidence>
<keyword evidence="6 7" id="KW-0067">ATP-binding</keyword>
<feature type="domain" description="Protein kinase" evidence="9">
    <location>
        <begin position="102"/>
        <end position="360"/>
    </location>
</feature>
<dbReference type="SMART" id="SM00220">
    <property type="entry name" value="S_TKc"/>
    <property type="match status" value="1"/>
</dbReference>
<evidence type="ECO:0000256" key="2">
    <source>
        <dbReference type="ARBA" id="ARBA00022527"/>
    </source>
</evidence>
<dbReference type="PROSITE" id="PS00108">
    <property type="entry name" value="PROTEIN_KINASE_ST"/>
    <property type="match status" value="1"/>
</dbReference>
<dbReference type="InterPro" id="IPR000719">
    <property type="entry name" value="Prot_kinase_dom"/>
</dbReference>
<evidence type="ECO:0000313" key="10">
    <source>
        <dbReference type="EMBL" id="PQO36313.1"/>
    </source>
</evidence>
<dbReference type="EC" id="2.7.11.1" evidence="1"/>
<dbReference type="Pfam" id="PF17660">
    <property type="entry name" value="BTRD1"/>
    <property type="match status" value="1"/>
</dbReference>
<evidence type="ECO:0000256" key="1">
    <source>
        <dbReference type="ARBA" id="ARBA00012513"/>
    </source>
</evidence>
<dbReference type="InterPro" id="IPR017441">
    <property type="entry name" value="Protein_kinase_ATP_BS"/>
</dbReference>
<dbReference type="SUPFAM" id="SSF56112">
    <property type="entry name" value="Protein kinase-like (PK-like)"/>
    <property type="match status" value="1"/>
</dbReference>
<dbReference type="Pfam" id="PF03781">
    <property type="entry name" value="FGE-sulfatase"/>
    <property type="match status" value="1"/>
</dbReference>
<dbReference type="Gene3D" id="1.10.510.10">
    <property type="entry name" value="Transferase(Phosphotransferase) domain 1"/>
    <property type="match status" value="1"/>
</dbReference>
<dbReference type="PROSITE" id="PS00107">
    <property type="entry name" value="PROTEIN_KINASE_ATP"/>
    <property type="match status" value="1"/>
</dbReference>
<dbReference type="CDD" id="cd14014">
    <property type="entry name" value="STKc_PknB_like"/>
    <property type="match status" value="1"/>
</dbReference>
<keyword evidence="4 7" id="KW-0547">Nucleotide-binding</keyword>
<dbReference type="Pfam" id="PF00069">
    <property type="entry name" value="Pkinase"/>
    <property type="match status" value="1"/>
</dbReference>
<dbReference type="SUPFAM" id="SSF56436">
    <property type="entry name" value="C-type lectin-like"/>
    <property type="match status" value="1"/>
</dbReference>
<dbReference type="Gene3D" id="3.90.1580.10">
    <property type="entry name" value="paralog of FGE (formylglycine-generating enzyme)"/>
    <property type="match status" value="1"/>
</dbReference>
<keyword evidence="2" id="KW-0723">Serine/threonine-protein kinase</keyword>
<dbReference type="PANTHER" id="PTHR43289">
    <property type="entry name" value="MITOGEN-ACTIVATED PROTEIN KINASE KINASE KINASE 20-RELATED"/>
    <property type="match status" value="1"/>
</dbReference>
<keyword evidence="5" id="KW-0418">Kinase</keyword>
<organism evidence="10 11">
    <name type="scientific">Blastopirellula marina</name>
    <dbReference type="NCBI Taxonomy" id="124"/>
    <lineage>
        <taxon>Bacteria</taxon>
        <taxon>Pseudomonadati</taxon>
        <taxon>Planctomycetota</taxon>
        <taxon>Planctomycetia</taxon>
        <taxon>Pirellulales</taxon>
        <taxon>Pirellulaceae</taxon>
        <taxon>Blastopirellula</taxon>
    </lineage>
</organism>
<dbReference type="InterPro" id="IPR016187">
    <property type="entry name" value="CTDL_fold"/>
</dbReference>
<evidence type="ECO:0000256" key="5">
    <source>
        <dbReference type="ARBA" id="ARBA00022777"/>
    </source>
</evidence>
<dbReference type="GO" id="GO:0004674">
    <property type="term" value="F:protein serine/threonine kinase activity"/>
    <property type="evidence" value="ECO:0007669"/>
    <property type="project" value="UniProtKB-KW"/>
</dbReference>
<dbReference type="PANTHER" id="PTHR43289:SF6">
    <property type="entry name" value="SERINE_THREONINE-PROTEIN KINASE NEKL-3"/>
    <property type="match status" value="1"/>
</dbReference>
<dbReference type="InterPro" id="IPR008271">
    <property type="entry name" value="Ser/Thr_kinase_AS"/>
</dbReference>
<accession>A0A2S8FVX8</accession>
<evidence type="ECO:0000256" key="3">
    <source>
        <dbReference type="ARBA" id="ARBA00022679"/>
    </source>
</evidence>
<dbReference type="InterPro" id="IPR005532">
    <property type="entry name" value="SUMF_dom"/>
</dbReference>
<sequence>MREKKLFFEAIDIADPARRASFLRQACQGNSELRRRIDALLAAADSIGNFLEPALSSEAASAEKGGSAQKTNVRANPASPSVSLDFLEPPTSKQFIGKLGYYDIISLLGHGAFGIVLKAFDRRLHRQVAIKVLAPQLATTSPPRKRFIREAQSCAKVRHPNVVHLYDITGKPTPFIAMELIEGQTLQDRIDDAGPLEIAEVIEIAEQLASGLEAAHAVGLIHRDIKPSNILIENRIKLRVVLTDFGLARAVDDASLTQSGVLAGTPIFMSPEQAQGQTLDYRSDLFSLGSVFYVMITGRMPFRSRSTVGVLQRVVQNQARPISELAPDCPPWLEQLVNRLHEKSRDNRIQSATELRQIIESRGKSSTPRPTPQPVSSPVEQATPSSHHKLLIGGGIAAMSILALTIGLLAFNRQDPAEASSTQPPDPPEAVVAAATPEPSPQKKEPLAAHWQHLAADAPTPAITPFDREAALKHQTEWAEYLGVPVEFTDALGIKFRLIPPGEFMMGTSAQDIQSRRHHVEDEVFWKACLLSEAPQHHVALTKPFYLATTEVTQNQFESIMSQNPSYFQAGGEKQELLSNPAAVTLNFPVEGITWQQTQQFLRRLARRLGITPDQPTYRLPTEAEWEFACRGGTQTTYWTGDQIDSLFDQENHSNYAGGITDVGSFQSNPFGLYDMSGNVHEYVQDRWDSRYDIAPDGPTTIDPLGPTNENLTNRVARGGDFWWWAYHSRSAYRIYVDEKERSGYTIGFRLACDIEAYPAVVKPTIATAPVTDFSELHAASLDQLKTWLDSLHGKFVPQRINVRWGSPETKFDAVAINDSGNPRWQVDFFDDDRGAGRNFNQMRRTHDIYWKVLFPSADTPPLQGPGLKIWWRTLQDSATWNVMQRELQPAVDQSKRDGWLPMSLAYTESGGGKNSAYVHHHFPGIGNQSFVGLTLAQFQQKVPQFRDRKWRLHVFQMQVGTSEPKVSCVFRENLDQLAWDVSFELTQSQYEQELIRRRFAGWYPTCVGSYMQDGIANYLVAWEKLATADQAPPPPQRDPGAFGQ</sequence>
<dbReference type="InterPro" id="IPR011009">
    <property type="entry name" value="Kinase-like_dom_sf"/>
</dbReference>